<evidence type="ECO:0000313" key="3">
    <source>
        <dbReference type="Proteomes" id="UP001642484"/>
    </source>
</evidence>
<dbReference type="EMBL" id="CAXAMN010023495">
    <property type="protein sequence ID" value="CAK9078082.1"/>
    <property type="molecule type" value="Genomic_DNA"/>
</dbReference>
<name>A0ABP0PR81_9DINO</name>
<feature type="domain" description="UBL3-like ubiquitin" evidence="1">
    <location>
        <begin position="94"/>
        <end position="208"/>
    </location>
</feature>
<accession>A0ABP0PR81</accession>
<organism evidence="2 3">
    <name type="scientific">Durusdinium trenchii</name>
    <dbReference type="NCBI Taxonomy" id="1381693"/>
    <lineage>
        <taxon>Eukaryota</taxon>
        <taxon>Sar</taxon>
        <taxon>Alveolata</taxon>
        <taxon>Dinophyceae</taxon>
        <taxon>Suessiales</taxon>
        <taxon>Symbiodiniaceae</taxon>
        <taxon>Durusdinium</taxon>
    </lineage>
</organism>
<evidence type="ECO:0000313" key="2">
    <source>
        <dbReference type="EMBL" id="CAK9078082.1"/>
    </source>
</evidence>
<sequence length="211" mass="22671">MHVWSPCDVVPGMPSGRSGRIRSHYLWGDAPWPSAVLRKKRMDAETRCFPSCVSSSIACASAAQRRLGECNSHRPPYVPEAAEAGNHIALAMPEEIELKLVFANDHNSANISVLNNTSVKELKRKIVQGHWPESPNLIPAEQVERIRLFAAGKELGGKGSEDSKTLKDANILLSKDGPTAVHVMAVQAGGPAVESADNPAKAASPCFCTLL</sequence>
<dbReference type="InterPro" id="IPR039540">
    <property type="entry name" value="UBL3-like_ubiquitin_dom"/>
</dbReference>
<evidence type="ECO:0000259" key="1">
    <source>
        <dbReference type="Pfam" id="PF13881"/>
    </source>
</evidence>
<dbReference type="Proteomes" id="UP001642484">
    <property type="component" value="Unassembled WGS sequence"/>
</dbReference>
<dbReference type="InterPro" id="IPR029071">
    <property type="entry name" value="Ubiquitin-like_domsf"/>
</dbReference>
<reference evidence="2 3" key="1">
    <citation type="submission" date="2024-02" db="EMBL/GenBank/DDBJ databases">
        <authorList>
            <person name="Chen Y."/>
            <person name="Shah S."/>
            <person name="Dougan E. K."/>
            <person name="Thang M."/>
            <person name="Chan C."/>
        </authorList>
    </citation>
    <scope>NUCLEOTIDE SEQUENCE [LARGE SCALE GENOMIC DNA]</scope>
</reference>
<dbReference type="SUPFAM" id="SSF54236">
    <property type="entry name" value="Ubiquitin-like"/>
    <property type="match status" value="1"/>
</dbReference>
<proteinExistence type="predicted"/>
<protein>
    <recommendedName>
        <fullName evidence="1">UBL3-like ubiquitin domain-containing protein</fullName>
    </recommendedName>
</protein>
<dbReference type="Pfam" id="PF13881">
    <property type="entry name" value="Rad60-SLD_2"/>
    <property type="match status" value="1"/>
</dbReference>
<dbReference type="CDD" id="cd17039">
    <property type="entry name" value="Ubl_ubiquitin_like"/>
    <property type="match status" value="1"/>
</dbReference>
<dbReference type="Gene3D" id="3.10.20.90">
    <property type="entry name" value="Phosphatidylinositol 3-kinase Catalytic Subunit, Chain A, domain 1"/>
    <property type="match status" value="1"/>
</dbReference>
<comment type="caution">
    <text evidence="2">The sequence shown here is derived from an EMBL/GenBank/DDBJ whole genome shotgun (WGS) entry which is preliminary data.</text>
</comment>
<gene>
    <name evidence="2" type="ORF">CCMP2556_LOCUS38464</name>
</gene>
<keyword evidence="3" id="KW-1185">Reference proteome</keyword>